<proteinExistence type="predicted"/>
<keyword evidence="3" id="KW-1185">Reference proteome</keyword>
<dbReference type="Pfam" id="PF00646">
    <property type="entry name" value="F-box"/>
    <property type="match status" value="1"/>
</dbReference>
<feature type="domain" description="F-box" evidence="1">
    <location>
        <begin position="18"/>
        <end position="45"/>
    </location>
</feature>
<gene>
    <name evidence="2" type="ORF">PFISCL1PPCAC_3907</name>
</gene>
<dbReference type="InterPro" id="IPR001810">
    <property type="entry name" value="F-box_dom"/>
</dbReference>
<comment type="caution">
    <text evidence="2">The sequence shown here is derived from an EMBL/GenBank/DDBJ whole genome shotgun (WGS) entry which is preliminary data.</text>
</comment>
<evidence type="ECO:0000313" key="2">
    <source>
        <dbReference type="EMBL" id="GMT12610.1"/>
    </source>
</evidence>
<name>A0AAV5V2A7_9BILA</name>
<dbReference type="Proteomes" id="UP001432322">
    <property type="component" value="Unassembled WGS sequence"/>
</dbReference>
<dbReference type="EMBL" id="BTSY01000001">
    <property type="protein sequence ID" value="GMT12610.1"/>
    <property type="molecule type" value="Genomic_DNA"/>
</dbReference>
<reference evidence="2" key="1">
    <citation type="submission" date="2023-10" db="EMBL/GenBank/DDBJ databases">
        <title>Genome assembly of Pristionchus species.</title>
        <authorList>
            <person name="Yoshida K."/>
            <person name="Sommer R.J."/>
        </authorList>
    </citation>
    <scope>NUCLEOTIDE SEQUENCE</scope>
    <source>
        <strain evidence="2">RS5133</strain>
    </source>
</reference>
<evidence type="ECO:0000313" key="3">
    <source>
        <dbReference type="Proteomes" id="UP001432322"/>
    </source>
</evidence>
<protein>
    <recommendedName>
        <fullName evidence="1">F-box domain-containing protein</fullName>
    </recommendedName>
</protein>
<organism evidence="2 3">
    <name type="scientific">Pristionchus fissidentatus</name>
    <dbReference type="NCBI Taxonomy" id="1538716"/>
    <lineage>
        <taxon>Eukaryota</taxon>
        <taxon>Metazoa</taxon>
        <taxon>Ecdysozoa</taxon>
        <taxon>Nematoda</taxon>
        <taxon>Chromadorea</taxon>
        <taxon>Rhabditida</taxon>
        <taxon>Rhabditina</taxon>
        <taxon>Diplogasteromorpha</taxon>
        <taxon>Diplogasteroidea</taxon>
        <taxon>Neodiplogasteridae</taxon>
        <taxon>Pristionchus</taxon>
    </lineage>
</organism>
<sequence>MDKSAIDEEPSNEEIDNRLKLLDLPNKILTRIFTHLGNNDRLRARVCRKIVGIEKNMVPENPLREIESIDIEVDSSYVTFVATKGPNRWMYMHKYSYKSALLLLKRLIQTFRFQRICIKVWCNSHFNLLLFFLVSNVKVTSLFRIAKAEYIETNFYYAQLRSLLTNNELDKVHIECVLLINATELKELRQITLDRPTIGSILLEDVEHSILKEFASSEMGIDPEISSVLIRAKSRVQLPGGRKGTV</sequence>
<feature type="non-terminal residue" evidence="2">
    <location>
        <position position="246"/>
    </location>
</feature>
<evidence type="ECO:0000259" key="1">
    <source>
        <dbReference type="PROSITE" id="PS50181"/>
    </source>
</evidence>
<dbReference type="PROSITE" id="PS50181">
    <property type="entry name" value="FBOX"/>
    <property type="match status" value="1"/>
</dbReference>
<dbReference type="AlphaFoldDB" id="A0AAV5V2A7"/>
<accession>A0AAV5V2A7</accession>